<dbReference type="EMBL" id="CAJVPT010064716">
    <property type="protein sequence ID" value="CAG8770757.1"/>
    <property type="molecule type" value="Genomic_DNA"/>
</dbReference>
<keyword evidence="2" id="KW-1185">Reference proteome</keyword>
<feature type="non-terminal residue" evidence="1">
    <location>
        <position position="1"/>
    </location>
</feature>
<evidence type="ECO:0000313" key="2">
    <source>
        <dbReference type="Proteomes" id="UP000789525"/>
    </source>
</evidence>
<accession>A0ACA9QZJ5</accession>
<proteinExistence type="predicted"/>
<name>A0ACA9QZJ5_9GLOM</name>
<evidence type="ECO:0000313" key="1">
    <source>
        <dbReference type="EMBL" id="CAG8770757.1"/>
    </source>
</evidence>
<organism evidence="1 2">
    <name type="scientific">Acaulospora colombiana</name>
    <dbReference type="NCBI Taxonomy" id="27376"/>
    <lineage>
        <taxon>Eukaryota</taxon>
        <taxon>Fungi</taxon>
        <taxon>Fungi incertae sedis</taxon>
        <taxon>Mucoromycota</taxon>
        <taxon>Glomeromycotina</taxon>
        <taxon>Glomeromycetes</taxon>
        <taxon>Diversisporales</taxon>
        <taxon>Acaulosporaceae</taxon>
        <taxon>Acaulospora</taxon>
    </lineage>
</organism>
<protein>
    <submittedName>
        <fullName evidence="1">12260_t:CDS:1</fullName>
    </submittedName>
</protein>
<sequence length="148" mass="16211">DPVPIHVRLSTPLLVLRPKKHLVNDFTKWVDNHPEVIIVSINYRLHFFGYPPTPAISSEESNAGLRDQFLAVEWVHQNIAAFGGDPNRLILAGQSAGAASTAGYLYSHPKDPLISGAIIMSGNVQFTSGALSYFFTPGVVNISEPFQR</sequence>
<reference evidence="1" key="1">
    <citation type="submission" date="2021-06" db="EMBL/GenBank/DDBJ databases">
        <authorList>
            <person name="Kallberg Y."/>
            <person name="Tangrot J."/>
            <person name="Rosling A."/>
        </authorList>
    </citation>
    <scope>NUCLEOTIDE SEQUENCE</scope>
    <source>
        <strain evidence="1">CL356</strain>
    </source>
</reference>
<dbReference type="Proteomes" id="UP000789525">
    <property type="component" value="Unassembled WGS sequence"/>
</dbReference>
<comment type="caution">
    <text evidence="1">The sequence shown here is derived from an EMBL/GenBank/DDBJ whole genome shotgun (WGS) entry which is preliminary data.</text>
</comment>
<feature type="non-terminal residue" evidence="1">
    <location>
        <position position="148"/>
    </location>
</feature>
<gene>
    <name evidence="1" type="ORF">ACOLOM_LOCUS13771</name>
</gene>